<dbReference type="Proteomes" id="UP000223366">
    <property type="component" value="Unassembled WGS sequence"/>
</dbReference>
<evidence type="ECO:0000313" key="1">
    <source>
        <dbReference type="EMBL" id="PFV26275.1"/>
    </source>
</evidence>
<dbReference type="CDD" id="cd02947">
    <property type="entry name" value="TRX_family"/>
    <property type="match status" value="1"/>
</dbReference>
<proteinExistence type="predicted"/>
<reference evidence="1 2" key="1">
    <citation type="submission" date="2017-09" db="EMBL/GenBank/DDBJ databases">
        <title>Large-scale bioinformatics analysis of Bacillus genomes uncovers conserved roles of natural products in bacterial physiology.</title>
        <authorList>
            <consortium name="Agbiome Team Llc"/>
            <person name="Bleich R.M."/>
            <person name="Grubbs K.J."/>
            <person name="Santa Maria K.C."/>
            <person name="Allen S.E."/>
            <person name="Farag S."/>
            <person name="Shank E.A."/>
            <person name="Bowers A."/>
        </authorList>
    </citation>
    <scope>NUCLEOTIDE SEQUENCE [LARGE SCALE GENOMIC DNA]</scope>
    <source>
        <strain evidence="1 2">AFS060060</strain>
    </source>
</reference>
<evidence type="ECO:0000313" key="2">
    <source>
        <dbReference type="Proteomes" id="UP000223366"/>
    </source>
</evidence>
<dbReference type="EMBL" id="NVDU01000078">
    <property type="protein sequence ID" value="PFV26275.1"/>
    <property type="molecule type" value="Genomic_DNA"/>
</dbReference>
<name>A0A9X7BIJ9_BACTU</name>
<dbReference type="InterPro" id="IPR017937">
    <property type="entry name" value="Thioredoxin_CS"/>
</dbReference>
<dbReference type="PROSITE" id="PS00194">
    <property type="entry name" value="THIOREDOXIN_1"/>
    <property type="match status" value="1"/>
</dbReference>
<comment type="caution">
    <text evidence="1">The sequence shown here is derived from an EMBL/GenBank/DDBJ whole genome shotgun (WGS) entry which is preliminary data.</text>
</comment>
<dbReference type="AlphaFoldDB" id="A0A9X7BIJ9"/>
<dbReference type="SUPFAM" id="SSF52833">
    <property type="entry name" value="Thioredoxin-like"/>
    <property type="match status" value="1"/>
</dbReference>
<accession>A0A9X7BIJ9</accession>
<dbReference type="Pfam" id="PF20207">
    <property type="entry name" value="DUF6568"/>
    <property type="match status" value="1"/>
</dbReference>
<dbReference type="RefSeq" id="WP_090978888.1">
    <property type="nucleotide sequence ID" value="NZ_NVDU01000078.1"/>
</dbReference>
<gene>
    <name evidence="1" type="ORF">COK99_27835</name>
</gene>
<sequence length="139" mass="16358">MKKYIVSLIVILMTFGIGVYVYSSSVDNNHEYKDMSFEKYMEKLDGNQSFFLYVYRTGCPACEELEPTLNKVIKERNITIDSIEMSKNRNSHKDYFVEHNIDSTPMLIHYKNGKEDARLSNQIITEKKLNQFLNDHNDK</sequence>
<dbReference type="Gene3D" id="3.40.30.10">
    <property type="entry name" value="Glutaredoxin"/>
    <property type="match status" value="1"/>
</dbReference>
<dbReference type="InterPro" id="IPR046698">
    <property type="entry name" value="PedC-like"/>
</dbReference>
<protein>
    <submittedName>
        <fullName evidence="1">Thioredoxin</fullName>
    </submittedName>
</protein>
<organism evidence="1 2">
    <name type="scientific">Bacillus thuringiensis</name>
    <dbReference type="NCBI Taxonomy" id="1428"/>
    <lineage>
        <taxon>Bacteria</taxon>
        <taxon>Bacillati</taxon>
        <taxon>Bacillota</taxon>
        <taxon>Bacilli</taxon>
        <taxon>Bacillales</taxon>
        <taxon>Bacillaceae</taxon>
        <taxon>Bacillus</taxon>
        <taxon>Bacillus cereus group</taxon>
    </lineage>
</organism>
<dbReference type="InterPro" id="IPR036249">
    <property type="entry name" value="Thioredoxin-like_sf"/>
</dbReference>